<gene>
    <name evidence="1" type="ORF">AVEN_25876_1</name>
</gene>
<dbReference type="AlphaFoldDB" id="A0A4Y2F8A5"/>
<evidence type="ECO:0000313" key="2">
    <source>
        <dbReference type="Proteomes" id="UP000499080"/>
    </source>
</evidence>
<evidence type="ECO:0000313" key="1">
    <source>
        <dbReference type="EMBL" id="GBM37760.1"/>
    </source>
</evidence>
<keyword evidence="2" id="KW-1185">Reference proteome</keyword>
<organism evidence="1 2">
    <name type="scientific">Araneus ventricosus</name>
    <name type="common">Orbweaver spider</name>
    <name type="synonym">Epeira ventricosa</name>
    <dbReference type="NCBI Taxonomy" id="182803"/>
    <lineage>
        <taxon>Eukaryota</taxon>
        <taxon>Metazoa</taxon>
        <taxon>Ecdysozoa</taxon>
        <taxon>Arthropoda</taxon>
        <taxon>Chelicerata</taxon>
        <taxon>Arachnida</taxon>
        <taxon>Araneae</taxon>
        <taxon>Araneomorphae</taxon>
        <taxon>Entelegynae</taxon>
        <taxon>Araneoidea</taxon>
        <taxon>Araneidae</taxon>
        <taxon>Araneus</taxon>
    </lineage>
</organism>
<dbReference type="EMBL" id="BGPR01000850">
    <property type="protein sequence ID" value="GBM37760.1"/>
    <property type="molecule type" value="Genomic_DNA"/>
</dbReference>
<comment type="caution">
    <text evidence="1">The sequence shown here is derived from an EMBL/GenBank/DDBJ whole genome shotgun (WGS) entry which is preliminary data.</text>
</comment>
<name>A0A4Y2F8A5_ARAVE</name>
<sequence length="96" mass="11082">MSKAIGGDFNSSEDRLNEFQFNTLQKYADRGSFISVFYESSAASVFIRTKKYIPFRVDGKCLFWREAIGGDLQLSEDRLNEFQFNTLQKYADRGSI</sequence>
<protein>
    <submittedName>
        <fullName evidence="1">Uncharacterized protein</fullName>
    </submittedName>
</protein>
<reference evidence="1 2" key="1">
    <citation type="journal article" date="2019" name="Sci. Rep.">
        <title>Orb-weaving spider Araneus ventricosus genome elucidates the spidroin gene catalogue.</title>
        <authorList>
            <person name="Kono N."/>
            <person name="Nakamura H."/>
            <person name="Ohtoshi R."/>
            <person name="Moran D.A.P."/>
            <person name="Shinohara A."/>
            <person name="Yoshida Y."/>
            <person name="Fujiwara M."/>
            <person name="Mori M."/>
            <person name="Tomita M."/>
            <person name="Arakawa K."/>
        </authorList>
    </citation>
    <scope>NUCLEOTIDE SEQUENCE [LARGE SCALE GENOMIC DNA]</scope>
</reference>
<dbReference type="Proteomes" id="UP000499080">
    <property type="component" value="Unassembled WGS sequence"/>
</dbReference>
<proteinExistence type="predicted"/>
<accession>A0A4Y2F8A5</accession>